<evidence type="ECO:0000259" key="10">
    <source>
        <dbReference type="PROSITE" id="PS50011"/>
    </source>
</evidence>
<keyword evidence="4" id="KW-0732">Signal</keyword>
<dbReference type="InterPro" id="IPR017441">
    <property type="entry name" value="Protein_kinase_ATP_BS"/>
</dbReference>
<dbReference type="Proteomes" id="UP000215914">
    <property type="component" value="Chromosome 9"/>
</dbReference>
<dbReference type="GO" id="GO:0045087">
    <property type="term" value="P:innate immune response"/>
    <property type="evidence" value="ECO:0007669"/>
    <property type="project" value="InterPro"/>
</dbReference>
<proteinExistence type="predicted"/>
<feature type="transmembrane region" description="Helical" evidence="9">
    <location>
        <begin position="109"/>
        <end position="131"/>
    </location>
</feature>
<organism evidence="11 12">
    <name type="scientific">Helianthus annuus</name>
    <name type="common">Common sunflower</name>
    <dbReference type="NCBI Taxonomy" id="4232"/>
    <lineage>
        <taxon>Eukaryota</taxon>
        <taxon>Viridiplantae</taxon>
        <taxon>Streptophyta</taxon>
        <taxon>Embryophyta</taxon>
        <taxon>Tracheophyta</taxon>
        <taxon>Spermatophyta</taxon>
        <taxon>Magnoliopsida</taxon>
        <taxon>eudicotyledons</taxon>
        <taxon>Gunneridae</taxon>
        <taxon>Pentapetalae</taxon>
        <taxon>asterids</taxon>
        <taxon>campanulids</taxon>
        <taxon>Asterales</taxon>
        <taxon>Asteraceae</taxon>
        <taxon>Asteroideae</taxon>
        <taxon>Heliantheae alliance</taxon>
        <taxon>Heliantheae</taxon>
        <taxon>Helianthus</taxon>
    </lineage>
</organism>
<dbReference type="PROSITE" id="PS00107">
    <property type="entry name" value="PROTEIN_KINASE_ATP"/>
    <property type="match status" value="1"/>
</dbReference>
<dbReference type="GO" id="GO:0005886">
    <property type="term" value="C:plasma membrane"/>
    <property type="evidence" value="ECO:0007669"/>
    <property type="project" value="UniProtKB-SubCell"/>
</dbReference>
<gene>
    <name evidence="11" type="ORF">HannXRQ_Chr09g0245571</name>
</gene>
<keyword evidence="6 9" id="KW-0472">Membrane</keyword>
<dbReference type="EMBL" id="CM007898">
    <property type="protein sequence ID" value="OTG14095.1"/>
    <property type="molecule type" value="Genomic_DNA"/>
</dbReference>
<dbReference type="Gene3D" id="3.30.200.20">
    <property type="entry name" value="Phosphorylase Kinase, domain 1"/>
    <property type="match status" value="1"/>
</dbReference>
<evidence type="ECO:0000256" key="1">
    <source>
        <dbReference type="ARBA" id="ARBA00004162"/>
    </source>
</evidence>
<evidence type="ECO:0000313" key="12">
    <source>
        <dbReference type="Proteomes" id="UP000215914"/>
    </source>
</evidence>
<evidence type="ECO:0000256" key="9">
    <source>
        <dbReference type="SAM" id="Phobius"/>
    </source>
</evidence>
<dbReference type="STRING" id="4232.A0A251TSK3"/>
<protein>
    <recommendedName>
        <fullName evidence="10">Protein kinase domain-containing protein</fullName>
    </recommendedName>
</protein>
<dbReference type="InterPro" id="IPR000719">
    <property type="entry name" value="Prot_kinase_dom"/>
</dbReference>
<keyword evidence="8" id="KW-0067">ATP-binding</keyword>
<dbReference type="Gene3D" id="1.10.510.10">
    <property type="entry name" value="Transferase(Phosphotransferase) domain 1"/>
    <property type="match status" value="1"/>
</dbReference>
<comment type="subcellular location">
    <subcellularLocation>
        <location evidence="1">Cell membrane</location>
        <topology evidence="1">Single-pass membrane protein</topology>
    </subcellularLocation>
</comment>
<keyword evidence="12" id="KW-1185">Reference proteome</keyword>
<keyword evidence="2" id="KW-1003">Cell membrane</keyword>
<dbReference type="InParanoid" id="A0A251TSK3"/>
<evidence type="ECO:0000256" key="6">
    <source>
        <dbReference type="ARBA" id="ARBA00023136"/>
    </source>
</evidence>
<dbReference type="SUPFAM" id="SSF56112">
    <property type="entry name" value="Protein kinase-like (PK-like)"/>
    <property type="match status" value="2"/>
</dbReference>
<sequence>MKKISGSATAYDPDRLPDTGNVNVTGNCSCGNRKISKDYGLFLTYPLWPEETLDSISSAANLSSDLIRSYNPDTTFSQGSGLIYIPWRDENGNYPPFKTSEPGLSGGTIGGITIGIVAVLLFLAGCLYIGVCRKKSAEMLQNDKQAQLTHVQGINIDISVEFSYEELSTATQDFSLANKIGQGGFGVVYYAELRGEKVAIKKMDMQASRQFLTELKRYIQYGDVSPKVDVFALGVVLYELISAKPAIIRANNDDEPKGLVALFDEIFRLADPKEGLVKMIDPRLGDNYPLDSVYNMAQLTKVCTREDHQRRPSMRSIVVALMKLSLSTED</sequence>
<dbReference type="AlphaFoldDB" id="A0A251TSK3"/>
<keyword evidence="5 9" id="KW-1133">Transmembrane helix</keyword>
<evidence type="ECO:0000256" key="7">
    <source>
        <dbReference type="ARBA" id="ARBA00023157"/>
    </source>
</evidence>
<dbReference type="PANTHER" id="PTHR46204:SF27">
    <property type="entry name" value="PROTEIN KINASE DOMAIN-CONTAINING PROTEIN"/>
    <property type="match status" value="1"/>
</dbReference>
<dbReference type="GO" id="GO:0005524">
    <property type="term" value="F:ATP binding"/>
    <property type="evidence" value="ECO:0007669"/>
    <property type="project" value="UniProtKB-UniRule"/>
</dbReference>
<reference evidence="12" key="1">
    <citation type="journal article" date="2017" name="Nature">
        <title>The sunflower genome provides insights into oil metabolism, flowering and Asterid evolution.</title>
        <authorList>
            <person name="Badouin H."/>
            <person name="Gouzy J."/>
            <person name="Grassa C.J."/>
            <person name="Murat F."/>
            <person name="Staton S.E."/>
            <person name="Cottret L."/>
            <person name="Lelandais-Briere C."/>
            <person name="Owens G.L."/>
            <person name="Carrere S."/>
            <person name="Mayjonade B."/>
            <person name="Legrand L."/>
            <person name="Gill N."/>
            <person name="Kane N.C."/>
            <person name="Bowers J.E."/>
            <person name="Hubner S."/>
            <person name="Bellec A."/>
            <person name="Berard A."/>
            <person name="Berges H."/>
            <person name="Blanchet N."/>
            <person name="Boniface M.C."/>
            <person name="Brunel D."/>
            <person name="Catrice O."/>
            <person name="Chaidir N."/>
            <person name="Claudel C."/>
            <person name="Donnadieu C."/>
            <person name="Faraut T."/>
            <person name="Fievet G."/>
            <person name="Helmstetter N."/>
            <person name="King M."/>
            <person name="Knapp S.J."/>
            <person name="Lai Z."/>
            <person name="Le Paslier M.C."/>
            <person name="Lippi Y."/>
            <person name="Lorenzon L."/>
            <person name="Mandel J.R."/>
            <person name="Marage G."/>
            <person name="Marchand G."/>
            <person name="Marquand E."/>
            <person name="Bret-Mestries E."/>
            <person name="Morien E."/>
            <person name="Nambeesan S."/>
            <person name="Nguyen T."/>
            <person name="Pegot-Espagnet P."/>
            <person name="Pouilly N."/>
            <person name="Raftis F."/>
            <person name="Sallet E."/>
            <person name="Schiex T."/>
            <person name="Thomas J."/>
            <person name="Vandecasteele C."/>
            <person name="Vares D."/>
            <person name="Vear F."/>
            <person name="Vautrin S."/>
            <person name="Crespi M."/>
            <person name="Mangin B."/>
            <person name="Burke J.M."/>
            <person name="Salse J."/>
            <person name="Munos S."/>
            <person name="Vincourt P."/>
            <person name="Rieseberg L.H."/>
            <person name="Langlade N.B."/>
        </authorList>
    </citation>
    <scope>NUCLEOTIDE SEQUENCE [LARGE SCALE GENOMIC DNA]</scope>
    <source>
        <strain evidence="12">cv. SF193</strain>
    </source>
</reference>
<keyword evidence="8" id="KW-0547">Nucleotide-binding</keyword>
<evidence type="ECO:0000256" key="8">
    <source>
        <dbReference type="PROSITE-ProRule" id="PRU10141"/>
    </source>
</evidence>
<dbReference type="PANTHER" id="PTHR46204">
    <property type="entry name" value="CHITIN ELICITOR RECEPTOR KINASE 1-RELATED"/>
    <property type="match status" value="1"/>
</dbReference>
<dbReference type="PROSITE" id="PS50011">
    <property type="entry name" value="PROTEIN_KINASE_DOM"/>
    <property type="match status" value="1"/>
</dbReference>
<keyword evidence="3 9" id="KW-0812">Transmembrane</keyword>
<accession>A0A251TSK3</accession>
<evidence type="ECO:0000313" key="11">
    <source>
        <dbReference type="EMBL" id="OTG14095.1"/>
    </source>
</evidence>
<dbReference type="InterPro" id="IPR044812">
    <property type="entry name" value="CERK1/LYK3-like"/>
</dbReference>
<dbReference type="OMA" id="CTREDHQ"/>
<dbReference type="InterPro" id="IPR057097">
    <property type="entry name" value="LysM_RLK3/10"/>
</dbReference>
<feature type="domain" description="Protein kinase" evidence="10">
    <location>
        <begin position="174"/>
        <end position="330"/>
    </location>
</feature>
<name>A0A251TSK3_HELAN</name>
<dbReference type="InterPro" id="IPR011009">
    <property type="entry name" value="Kinase-like_dom_sf"/>
</dbReference>
<dbReference type="GO" id="GO:0019199">
    <property type="term" value="F:transmembrane receptor protein kinase activity"/>
    <property type="evidence" value="ECO:0007669"/>
    <property type="project" value="InterPro"/>
</dbReference>
<keyword evidence="7" id="KW-1015">Disulfide bond</keyword>
<feature type="binding site" evidence="8">
    <location>
        <position position="202"/>
    </location>
    <ligand>
        <name>ATP</name>
        <dbReference type="ChEBI" id="CHEBI:30616"/>
    </ligand>
</feature>
<evidence type="ECO:0000256" key="3">
    <source>
        <dbReference type="ARBA" id="ARBA00022692"/>
    </source>
</evidence>
<evidence type="ECO:0000256" key="4">
    <source>
        <dbReference type="ARBA" id="ARBA00022729"/>
    </source>
</evidence>
<evidence type="ECO:0000256" key="5">
    <source>
        <dbReference type="ARBA" id="ARBA00022989"/>
    </source>
</evidence>
<evidence type="ECO:0000256" key="2">
    <source>
        <dbReference type="ARBA" id="ARBA00022475"/>
    </source>
</evidence>
<dbReference type="Pfam" id="PF23577">
    <property type="entry name" value="LysM_RLK"/>
    <property type="match status" value="1"/>
</dbReference>